<proteinExistence type="predicted"/>
<keyword evidence="2" id="KW-1185">Reference proteome</keyword>
<name>W2CP64_9BACT</name>
<reference evidence="1 2" key="1">
    <citation type="submission" date="2013-11" db="EMBL/GenBank/DDBJ databases">
        <title>Single cell genomics of uncultured Tannerella BU063 (oral taxon 286).</title>
        <authorList>
            <person name="Beall C.J."/>
            <person name="Campbell A.G."/>
            <person name="Griffen A.L."/>
            <person name="Podar M."/>
            <person name="Leys E.J."/>
        </authorList>
    </citation>
    <scope>NUCLEOTIDE SEQUENCE [LARGE SCALE GENOMIC DNA]</scope>
    <source>
        <strain evidence="1">Cell 6/7/9</strain>
    </source>
</reference>
<accession>W2CP64</accession>
<organism evidence="1 2">
    <name type="scientific">Tannerella sp. oral taxon BU063 isolate Cell 6/7/9</name>
    <dbReference type="NCBI Taxonomy" id="1411021"/>
    <lineage>
        <taxon>Bacteria</taxon>
        <taxon>Pseudomonadati</taxon>
        <taxon>Bacteroidota</taxon>
        <taxon>Bacteroidia</taxon>
        <taxon>Bacteroidales</taxon>
        <taxon>Tannerellaceae</taxon>
        <taxon>Tannerella</taxon>
    </lineage>
</organism>
<gene>
    <name evidence="1" type="ORF">T231_13860</name>
</gene>
<dbReference type="PATRIC" id="fig|1411021.3.peg.1835"/>
<evidence type="ECO:0000313" key="2">
    <source>
        <dbReference type="Proteomes" id="UP000018874"/>
    </source>
</evidence>
<evidence type="ECO:0000313" key="1">
    <source>
        <dbReference type="EMBL" id="ETK08212.1"/>
    </source>
</evidence>
<protein>
    <submittedName>
        <fullName evidence="1">Uncharacterized protein</fullName>
    </submittedName>
</protein>
<dbReference type="Proteomes" id="UP000018874">
    <property type="component" value="Unassembled WGS sequence"/>
</dbReference>
<sequence length="180" mass="19547">MQFAPTLTADNGAHASGAPVGNHFAIPHAYLARMAGVPDALIFFCALFLYQDKKRVWGIGGKAPHDNSPRHKPAPARNHFENLGHPSASTAYSGGGDFMSMASIEKHFANPWYKSALSGKHFANFGHPSALIGNHFTNPRRTVASIKNPFGNLFHDHAPVEAFNEALFCDHTLIEVFNGV</sequence>
<dbReference type="AlphaFoldDB" id="W2CP64"/>
<comment type="caution">
    <text evidence="1">The sequence shown here is derived from an EMBL/GenBank/DDBJ whole genome shotgun (WGS) entry which is preliminary data.</text>
</comment>
<dbReference type="EMBL" id="AYYD01001207">
    <property type="protein sequence ID" value="ETK08212.1"/>
    <property type="molecule type" value="Genomic_DNA"/>
</dbReference>